<keyword evidence="2 4" id="KW-0862">Zinc</keyword>
<name>A0ABR1IQE7_9AGAR</name>
<dbReference type="InterPro" id="IPR050129">
    <property type="entry name" value="Zn_alcohol_dh"/>
</dbReference>
<keyword evidence="1 4" id="KW-0479">Metal-binding</keyword>
<dbReference type="InterPro" id="IPR013154">
    <property type="entry name" value="ADH-like_N"/>
</dbReference>
<dbReference type="SUPFAM" id="SSF51735">
    <property type="entry name" value="NAD(P)-binding Rossmann-fold domains"/>
    <property type="match status" value="1"/>
</dbReference>
<dbReference type="SUPFAM" id="SSF50129">
    <property type="entry name" value="GroES-like"/>
    <property type="match status" value="1"/>
</dbReference>
<dbReference type="PROSITE" id="PS00059">
    <property type="entry name" value="ADH_ZINC"/>
    <property type="match status" value="1"/>
</dbReference>
<dbReference type="EMBL" id="JBANRG010000085">
    <property type="protein sequence ID" value="KAK7437493.1"/>
    <property type="molecule type" value="Genomic_DNA"/>
</dbReference>
<dbReference type="PANTHER" id="PTHR43401">
    <property type="entry name" value="L-THREONINE 3-DEHYDROGENASE"/>
    <property type="match status" value="1"/>
</dbReference>
<evidence type="ECO:0000256" key="1">
    <source>
        <dbReference type="ARBA" id="ARBA00022723"/>
    </source>
</evidence>
<evidence type="ECO:0000256" key="4">
    <source>
        <dbReference type="RuleBase" id="RU361277"/>
    </source>
</evidence>
<feature type="domain" description="Enoyl reductase (ER)" evidence="5">
    <location>
        <begin position="26"/>
        <end position="357"/>
    </location>
</feature>
<dbReference type="Pfam" id="PF08240">
    <property type="entry name" value="ADH_N"/>
    <property type="match status" value="1"/>
</dbReference>
<dbReference type="InterPro" id="IPR020843">
    <property type="entry name" value="ER"/>
</dbReference>
<organism evidence="6 7">
    <name type="scientific">Marasmiellus scandens</name>
    <dbReference type="NCBI Taxonomy" id="2682957"/>
    <lineage>
        <taxon>Eukaryota</taxon>
        <taxon>Fungi</taxon>
        <taxon>Dikarya</taxon>
        <taxon>Basidiomycota</taxon>
        <taxon>Agaricomycotina</taxon>
        <taxon>Agaricomycetes</taxon>
        <taxon>Agaricomycetidae</taxon>
        <taxon>Agaricales</taxon>
        <taxon>Marasmiineae</taxon>
        <taxon>Omphalotaceae</taxon>
        <taxon>Marasmiellus</taxon>
    </lineage>
</organism>
<gene>
    <name evidence="6" type="ORF">VKT23_018565</name>
</gene>
<protein>
    <recommendedName>
        <fullName evidence="5">Enoyl reductase (ER) domain-containing protein</fullName>
    </recommendedName>
</protein>
<evidence type="ECO:0000256" key="3">
    <source>
        <dbReference type="ARBA" id="ARBA00023002"/>
    </source>
</evidence>
<dbReference type="Proteomes" id="UP001498398">
    <property type="component" value="Unassembled WGS sequence"/>
</dbReference>
<dbReference type="SMART" id="SM00829">
    <property type="entry name" value="PKS_ER"/>
    <property type="match status" value="1"/>
</dbReference>
<proteinExistence type="inferred from homology"/>
<evidence type="ECO:0000256" key="2">
    <source>
        <dbReference type="ARBA" id="ARBA00022833"/>
    </source>
</evidence>
<dbReference type="InterPro" id="IPR002328">
    <property type="entry name" value="ADH_Zn_CS"/>
</dbReference>
<evidence type="ECO:0000313" key="6">
    <source>
        <dbReference type="EMBL" id="KAK7437493.1"/>
    </source>
</evidence>
<dbReference type="CDD" id="cd08234">
    <property type="entry name" value="threonine_DH_like"/>
    <property type="match status" value="1"/>
</dbReference>
<dbReference type="Gene3D" id="3.90.180.10">
    <property type="entry name" value="Medium-chain alcohol dehydrogenases, catalytic domain"/>
    <property type="match status" value="1"/>
</dbReference>
<dbReference type="InterPro" id="IPR011032">
    <property type="entry name" value="GroES-like_sf"/>
</dbReference>
<keyword evidence="7" id="KW-1185">Reference proteome</keyword>
<reference evidence="6 7" key="1">
    <citation type="submission" date="2024-01" db="EMBL/GenBank/DDBJ databases">
        <title>A draft genome for the cacao thread blight pathogen Marasmiellus scandens.</title>
        <authorList>
            <person name="Baruah I.K."/>
            <person name="Leung J."/>
            <person name="Bukari Y."/>
            <person name="Amoako-Attah I."/>
            <person name="Meinhardt L.W."/>
            <person name="Bailey B.A."/>
            <person name="Cohen S.P."/>
        </authorList>
    </citation>
    <scope>NUCLEOTIDE SEQUENCE [LARGE SCALE GENOMIC DNA]</scope>
    <source>
        <strain evidence="6 7">GH-19</strain>
    </source>
</reference>
<dbReference type="PANTHER" id="PTHR43401:SF2">
    <property type="entry name" value="L-THREONINE 3-DEHYDROGENASE"/>
    <property type="match status" value="1"/>
</dbReference>
<comment type="caution">
    <text evidence="6">The sequence shown here is derived from an EMBL/GenBank/DDBJ whole genome shotgun (WGS) entry which is preliminary data.</text>
</comment>
<accession>A0ABR1IQE7</accession>
<dbReference type="InterPro" id="IPR036291">
    <property type="entry name" value="NAD(P)-bd_dom_sf"/>
</dbReference>
<evidence type="ECO:0000259" key="5">
    <source>
        <dbReference type="SMART" id="SM00829"/>
    </source>
</evidence>
<comment type="cofactor">
    <cofactor evidence="4">
        <name>Zn(2+)</name>
        <dbReference type="ChEBI" id="CHEBI:29105"/>
    </cofactor>
</comment>
<keyword evidence="3" id="KW-0560">Oxidoreductase</keyword>
<evidence type="ECO:0000313" key="7">
    <source>
        <dbReference type="Proteomes" id="UP001498398"/>
    </source>
</evidence>
<sequence>MVTTSSHGTLLPSYQALLAMQAICYTAPKTFEVKSIPIPDVRSDQVLVKVSYCGICGSDRHIIEGRIGENAGWPITPGHEVVGKIVKVGADVSGFSEGDRVVIDPLARCEQCFFCRRGMPVQCSGTIVLGWTVSGGFAEYVVATSSNVYKIYNVTDEEATLIEPTSCAVHAVDKLGLKVGSEVLVLGAGPSGLMLSQICKVNGASRVVLASNKGMKMDMAKQIGAADEYLELDRNSAEEQWKAFKAANPYGFDAVVEATGSTEIANDSINFVRRGGTLLLYGFYGSGLVHWPPSKIFGDEIQIIGAIGQHRAFARAVAYVDGGKVNVKGLVTHTYTHHQFQDAVDKLLSRDVMKIAVKP</sequence>
<dbReference type="Pfam" id="PF00107">
    <property type="entry name" value="ADH_zinc_N"/>
    <property type="match status" value="1"/>
</dbReference>
<comment type="similarity">
    <text evidence="4">Belongs to the zinc-containing alcohol dehydrogenase family.</text>
</comment>
<dbReference type="Gene3D" id="3.40.50.720">
    <property type="entry name" value="NAD(P)-binding Rossmann-like Domain"/>
    <property type="match status" value="1"/>
</dbReference>
<dbReference type="InterPro" id="IPR013149">
    <property type="entry name" value="ADH-like_C"/>
</dbReference>